<dbReference type="Gene3D" id="3.30.497.10">
    <property type="entry name" value="Antithrombin, subunit I, domain 2"/>
    <property type="match status" value="1"/>
</dbReference>
<dbReference type="AlphaFoldDB" id="A0A7K6Z2G2"/>
<evidence type="ECO:0000259" key="5">
    <source>
        <dbReference type="Pfam" id="PF00079"/>
    </source>
</evidence>
<dbReference type="GO" id="GO:0005634">
    <property type="term" value="C:nucleus"/>
    <property type="evidence" value="ECO:0007669"/>
    <property type="project" value="UniProtKB-SubCell"/>
</dbReference>
<feature type="non-terminal residue" evidence="6">
    <location>
        <position position="101"/>
    </location>
</feature>
<dbReference type="InterPro" id="IPR000215">
    <property type="entry name" value="Serpin_fam"/>
</dbReference>
<dbReference type="Proteomes" id="UP000536033">
    <property type="component" value="Unassembled WGS sequence"/>
</dbReference>
<dbReference type="SUPFAM" id="SSF56574">
    <property type="entry name" value="Serpins"/>
    <property type="match status" value="1"/>
</dbReference>
<dbReference type="PANTHER" id="PTHR11461:SF175">
    <property type="entry name" value="SERPIN B10"/>
    <property type="match status" value="1"/>
</dbReference>
<feature type="domain" description="Serpin" evidence="5">
    <location>
        <begin position="8"/>
        <end position="100"/>
    </location>
</feature>
<dbReference type="PANTHER" id="PTHR11461">
    <property type="entry name" value="SERINE PROTEASE INHIBITOR, SERPIN"/>
    <property type="match status" value="1"/>
</dbReference>
<evidence type="ECO:0000256" key="1">
    <source>
        <dbReference type="ARBA" id="ARBA00004123"/>
    </source>
</evidence>
<feature type="non-terminal residue" evidence="6">
    <location>
        <position position="1"/>
    </location>
</feature>
<evidence type="ECO:0000313" key="7">
    <source>
        <dbReference type="Proteomes" id="UP000536033"/>
    </source>
</evidence>
<accession>A0A7K6Z2G2</accession>
<dbReference type="GO" id="GO:0005615">
    <property type="term" value="C:extracellular space"/>
    <property type="evidence" value="ECO:0007669"/>
    <property type="project" value="InterPro"/>
</dbReference>
<evidence type="ECO:0000256" key="2">
    <source>
        <dbReference type="ARBA" id="ARBA00006426"/>
    </source>
</evidence>
<dbReference type="GO" id="GO:0004867">
    <property type="term" value="F:serine-type endopeptidase inhibitor activity"/>
    <property type="evidence" value="ECO:0007669"/>
    <property type="project" value="InterPro"/>
</dbReference>
<dbReference type="Pfam" id="PF00079">
    <property type="entry name" value="Serpin"/>
    <property type="match status" value="1"/>
</dbReference>
<evidence type="ECO:0000256" key="4">
    <source>
        <dbReference type="ARBA" id="ARBA00023242"/>
    </source>
</evidence>
<name>A0A7K6Z2G2_ALCTO</name>
<proteinExistence type="inferred from homology"/>
<keyword evidence="4" id="KW-0539">Nucleus</keyword>
<dbReference type="InterPro" id="IPR036186">
    <property type="entry name" value="Serpin_sf"/>
</dbReference>
<comment type="caution">
    <text evidence="6">The sequence shown here is derived from an EMBL/GenBank/DDBJ whole genome shotgun (WGS) entry which is preliminary data.</text>
</comment>
<keyword evidence="7" id="KW-1185">Reference proteome</keyword>
<comment type="similarity">
    <text evidence="2">Belongs to the serpin family. Ov-serpin subfamily.</text>
</comment>
<sequence length="101" mass="11303">MESLSVSMNSFTLDLYKKLNETSKGQNIFFSPWSIATALAMVYLGAKGDTATQMAEDPEHKQAENICSGFKELLSAINKPRSTYLLKSANQLYEEKTYPLL</sequence>
<gene>
    <name evidence="6" type="ORF">ALCTOR_R00030</name>
</gene>
<comment type="subcellular location">
    <subcellularLocation>
        <location evidence="1">Nucleus</location>
    </subcellularLocation>
</comment>
<reference evidence="6 7" key="1">
    <citation type="submission" date="2019-09" db="EMBL/GenBank/DDBJ databases">
        <title>Bird 10,000 Genomes (B10K) Project - Family phase.</title>
        <authorList>
            <person name="Zhang G."/>
        </authorList>
    </citation>
    <scope>NUCLEOTIDE SEQUENCE [LARGE SCALE GENOMIC DNA]</scope>
    <source>
        <strain evidence="6">OUT-0003</strain>
        <tissue evidence="6">Muscle</tissue>
    </source>
</reference>
<dbReference type="InterPro" id="IPR023796">
    <property type="entry name" value="Serpin_dom"/>
</dbReference>
<dbReference type="InterPro" id="IPR042178">
    <property type="entry name" value="Serpin_sf_1"/>
</dbReference>
<keyword evidence="3" id="KW-0646">Protease inhibitor</keyword>
<organism evidence="6 7">
    <name type="scientific">Alca torda</name>
    <name type="common">Razorbill</name>
    <dbReference type="NCBI Taxonomy" id="28689"/>
    <lineage>
        <taxon>Eukaryota</taxon>
        <taxon>Metazoa</taxon>
        <taxon>Chordata</taxon>
        <taxon>Craniata</taxon>
        <taxon>Vertebrata</taxon>
        <taxon>Euteleostomi</taxon>
        <taxon>Archelosauria</taxon>
        <taxon>Archosauria</taxon>
        <taxon>Dinosauria</taxon>
        <taxon>Saurischia</taxon>
        <taxon>Theropoda</taxon>
        <taxon>Coelurosauria</taxon>
        <taxon>Aves</taxon>
        <taxon>Neognathae</taxon>
        <taxon>Neoaves</taxon>
        <taxon>Charadriiformes</taxon>
        <taxon>Alcidae</taxon>
        <taxon>Alca</taxon>
    </lineage>
</organism>
<evidence type="ECO:0000256" key="3">
    <source>
        <dbReference type="ARBA" id="ARBA00022690"/>
    </source>
</evidence>
<evidence type="ECO:0000313" key="6">
    <source>
        <dbReference type="EMBL" id="NWX78065.1"/>
    </source>
</evidence>
<dbReference type="EMBL" id="VZSD01014174">
    <property type="protein sequence ID" value="NWX78065.1"/>
    <property type="molecule type" value="Genomic_DNA"/>
</dbReference>
<protein>
    <submittedName>
        <fullName evidence="6">SPB10 protein</fullName>
    </submittedName>
</protein>